<keyword evidence="5" id="KW-0949">S-adenosyl-L-methionine</keyword>
<dbReference type="eggNOG" id="COG0338">
    <property type="taxonomic scope" value="Bacteria"/>
</dbReference>
<dbReference type="GO" id="GO:0009007">
    <property type="term" value="F:site-specific DNA-methyltransferase (adenine-specific) activity"/>
    <property type="evidence" value="ECO:0007669"/>
    <property type="project" value="UniProtKB-EC"/>
</dbReference>
<dbReference type="STRING" id="118168.MC7420_7093"/>
<dbReference type="InterPro" id="IPR012327">
    <property type="entry name" value="MeTrfase_D12"/>
</dbReference>
<sequence length="248" mass="29197">MPYIPWDIQEFREPFVGGGSVFLKVKASRALFPIHYWINDLNYDLCCFWKIAKENNHKLIETIRNMQVTYPEGRQLYNLLTVKNHKLSELELAARFFILNRITFSGTVDSGGYSQKAFEQRFTESSIERLIHVAPCLESVTITHGDYEQLIEQDGNNVFIFLDPPYYQAKKSKLYGVKGHLHTSFDHQRFANIMKDCQHRWLITYDDSSEIRDLFGFAKIIEWELQYGMNNYKKKTAAKGHELFIKNY</sequence>
<dbReference type="PRINTS" id="PR00505">
    <property type="entry name" value="D12N6MTFRASE"/>
</dbReference>
<accession>B4VI81</accession>
<name>B4VI81_9CYAN</name>
<evidence type="ECO:0000256" key="4">
    <source>
        <dbReference type="ARBA" id="ARBA00022679"/>
    </source>
</evidence>
<evidence type="ECO:0000256" key="1">
    <source>
        <dbReference type="ARBA" id="ARBA00006594"/>
    </source>
</evidence>
<dbReference type="Proteomes" id="UP000003835">
    <property type="component" value="Unassembled WGS sequence"/>
</dbReference>
<keyword evidence="8" id="KW-1185">Reference proteome</keyword>
<keyword evidence="3 7" id="KW-0489">Methyltransferase</keyword>
<dbReference type="EC" id="2.1.1.72" evidence="2"/>
<dbReference type="PANTHER" id="PTHR30481:SF2">
    <property type="entry name" value="SITE-SPECIFIC DNA-METHYLTRANSFERASE (ADENINE-SPECIFIC)"/>
    <property type="match status" value="1"/>
</dbReference>
<organism evidence="7 8">
    <name type="scientific">Coleofasciculus chthonoplastes PCC 7420</name>
    <dbReference type="NCBI Taxonomy" id="118168"/>
    <lineage>
        <taxon>Bacteria</taxon>
        <taxon>Bacillati</taxon>
        <taxon>Cyanobacteriota</taxon>
        <taxon>Cyanophyceae</taxon>
        <taxon>Coleofasciculales</taxon>
        <taxon>Coleofasciculaceae</taxon>
        <taxon>Coleofasciculus</taxon>
    </lineage>
</organism>
<dbReference type="SUPFAM" id="SSF53335">
    <property type="entry name" value="S-adenosyl-L-methionine-dependent methyltransferases"/>
    <property type="match status" value="1"/>
</dbReference>
<evidence type="ECO:0000256" key="6">
    <source>
        <dbReference type="ARBA" id="ARBA00047942"/>
    </source>
</evidence>
<comment type="similarity">
    <text evidence="1">Belongs to the N(4)/N(6)-methyltransferase family.</text>
</comment>
<evidence type="ECO:0000313" key="7">
    <source>
        <dbReference type="EMBL" id="EDX78440.1"/>
    </source>
</evidence>
<dbReference type="EMBL" id="DS989841">
    <property type="protein sequence ID" value="EDX78440.1"/>
    <property type="molecule type" value="Genomic_DNA"/>
</dbReference>
<proteinExistence type="inferred from homology"/>
<dbReference type="Gene3D" id="1.10.1020.10">
    <property type="entry name" value="Adenine-specific Methyltransferase, Domain 2"/>
    <property type="match status" value="1"/>
</dbReference>
<evidence type="ECO:0000256" key="3">
    <source>
        <dbReference type="ARBA" id="ARBA00022603"/>
    </source>
</evidence>
<dbReference type="InterPro" id="IPR029063">
    <property type="entry name" value="SAM-dependent_MTases_sf"/>
</dbReference>
<dbReference type="GO" id="GO:0032259">
    <property type="term" value="P:methylation"/>
    <property type="evidence" value="ECO:0007669"/>
    <property type="project" value="UniProtKB-KW"/>
</dbReference>
<dbReference type="AlphaFoldDB" id="B4VI81"/>
<dbReference type="GO" id="GO:0043565">
    <property type="term" value="F:sequence-specific DNA binding"/>
    <property type="evidence" value="ECO:0007669"/>
    <property type="project" value="TreeGrafter"/>
</dbReference>
<keyword evidence="4 7" id="KW-0808">Transferase</keyword>
<dbReference type="Gene3D" id="3.40.50.150">
    <property type="entry name" value="Vaccinia Virus protein VP39"/>
    <property type="match status" value="1"/>
</dbReference>
<dbReference type="GO" id="GO:0009307">
    <property type="term" value="P:DNA restriction-modification system"/>
    <property type="evidence" value="ECO:0007669"/>
    <property type="project" value="InterPro"/>
</dbReference>
<comment type="catalytic activity">
    <reaction evidence="6">
        <text>a 2'-deoxyadenosine in DNA + S-adenosyl-L-methionine = an N(6)-methyl-2'-deoxyadenosine in DNA + S-adenosyl-L-homocysteine + H(+)</text>
        <dbReference type="Rhea" id="RHEA:15197"/>
        <dbReference type="Rhea" id="RHEA-COMP:12418"/>
        <dbReference type="Rhea" id="RHEA-COMP:12419"/>
        <dbReference type="ChEBI" id="CHEBI:15378"/>
        <dbReference type="ChEBI" id="CHEBI:57856"/>
        <dbReference type="ChEBI" id="CHEBI:59789"/>
        <dbReference type="ChEBI" id="CHEBI:90615"/>
        <dbReference type="ChEBI" id="CHEBI:90616"/>
        <dbReference type="EC" id="2.1.1.72"/>
    </reaction>
</comment>
<dbReference type="HOGENOM" id="CLU_063430_6_0_3"/>
<gene>
    <name evidence="7" type="ORF">MC7420_7093</name>
</gene>
<evidence type="ECO:0000256" key="5">
    <source>
        <dbReference type="ARBA" id="ARBA00022691"/>
    </source>
</evidence>
<dbReference type="PIRSF" id="PIRSF000398">
    <property type="entry name" value="M_m6A_EcoRV"/>
    <property type="match status" value="1"/>
</dbReference>
<reference evidence="7 8" key="1">
    <citation type="submission" date="2008-07" db="EMBL/GenBank/DDBJ databases">
        <authorList>
            <person name="Tandeau de Marsac N."/>
            <person name="Ferriera S."/>
            <person name="Johnson J."/>
            <person name="Kravitz S."/>
            <person name="Beeson K."/>
            <person name="Sutton G."/>
            <person name="Rogers Y.-H."/>
            <person name="Friedman R."/>
            <person name="Frazier M."/>
            <person name="Venter J.C."/>
        </authorList>
    </citation>
    <scope>NUCLEOTIDE SEQUENCE [LARGE SCALE GENOMIC DNA]</scope>
    <source>
        <strain evidence="7 8">PCC 7420</strain>
    </source>
</reference>
<dbReference type="PANTHER" id="PTHR30481">
    <property type="entry name" value="DNA ADENINE METHYLASE"/>
    <property type="match status" value="1"/>
</dbReference>
<dbReference type="Pfam" id="PF02086">
    <property type="entry name" value="MethyltransfD12"/>
    <property type="match status" value="1"/>
</dbReference>
<dbReference type="InterPro" id="IPR012263">
    <property type="entry name" value="M_m6A_EcoRV"/>
</dbReference>
<protein>
    <recommendedName>
        <fullName evidence="2">site-specific DNA-methyltransferase (adenine-specific)</fullName>
        <ecNumber evidence="2">2.1.1.72</ecNumber>
    </recommendedName>
</protein>
<dbReference type="InterPro" id="IPR023095">
    <property type="entry name" value="Ade_MeTrfase_dom_2"/>
</dbReference>
<evidence type="ECO:0000256" key="2">
    <source>
        <dbReference type="ARBA" id="ARBA00011900"/>
    </source>
</evidence>
<evidence type="ECO:0000313" key="8">
    <source>
        <dbReference type="Proteomes" id="UP000003835"/>
    </source>
</evidence>
<dbReference type="GO" id="GO:0006298">
    <property type="term" value="P:mismatch repair"/>
    <property type="evidence" value="ECO:0007669"/>
    <property type="project" value="TreeGrafter"/>
</dbReference>
<dbReference type="GO" id="GO:1904047">
    <property type="term" value="F:S-adenosyl-L-methionine binding"/>
    <property type="evidence" value="ECO:0007669"/>
    <property type="project" value="TreeGrafter"/>
</dbReference>